<evidence type="ECO:0000256" key="3">
    <source>
        <dbReference type="SAM" id="MobiDB-lite"/>
    </source>
</evidence>
<gene>
    <name evidence="6" type="primary">hmo1</name>
    <name evidence="5" type="ORF">SJAG_01712</name>
</gene>
<evidence type="ECO:0000313" key="5">
    <source>
        <dbReference type="EMBL" id="EEB06665.1"/>
    </source>
</evidence>
<proteinExistence type="predicted"/>
<dbReference type="JaponicusDB" id="SJAG_01712">
    <property type="gene designation" value="hmo1"/>
</dbReference>
<feature type="compositionally biased region" description="Basic and acidic residues" evidence="3">
    <location>
        <begin position="206"/>
        <end position="221"/>
    </location>
</feature>
<dbReference type="PROSITE" id="PS50118">
    <property type="entry name" value="HMG_BOX_2"/>
    <property type="match status" value="1"/>
</dbReference>
<dbReference type="PANTHER" id="PTHR48112">
    <property type="entry name" value="HIGH MOBILITY GROUP PROTEIN DSP1"/>
    <property type="match status" value="1"/>
</dbReference>
<dbReference type="EMBL" id="KE651168">
    <property type="protein sequence ID" value="EEB06665.1"/>
    <property type="molecule type" value="Genomic_DNA"/>
</dbReference>
<feature type="region of interest" description="Disordered" evidence="3">
    <location>
        <begin position="186"/>
        <end position="310"/>
    </location>
</feature>
<dbReference type="eggNOG" id="KOG0381">
    <property type="taxonomic scope" value="Eukaryota"/>
</dbReference>
<dbReference type="OMA" id="HNIDDFE"/>
<dbReference type="PANTHER" id="PTHR48112:SF22">
    <property type="entry name" value="MITOCHONDRIAL TRANSCRIPTION FACTOR A, ISOFORM B"/>
    <property type="match status" value="1"/>
</dbReference>
<evidence type="ECO:0000256" key="2">
    <source>
        <dbReference type="PROSITE-ProRule" id="PRU00267"/>
    </source>
</evidence>
<dbReference type="InterPro" id="IPR050342">
    <property type="entry name" value="HMGB"/>
</dbReference>
<dbReference type="STRING" id="402676.B6JYP7"/>
<feature type="compositionally biased region" description="Low complexity" evidence="3">
    <location>
        <begin position="95"/>
        <end position="108"/>
    </location>
</feature>
<dbReference type="GO" id="GO:0003677">
    <property type="term" value="F:DNA binding"/>
    <property type="evidence" value="ECO:0007669"/>
    <property type="project" value="UniProtKB-UniRule"/>
</dbReference>
<name>B6JYP7_SCHJY</name>
<keyword evidence="1 2" id="KW-0238">DNA-binding</keyword>
<feature type="region of interest" description="Disordered" evidence="3">
    <location>
        <begin position="95"/>
        <end position="126"/>
    </location>
</feature>
<feature type="region of interest" description="Disordered" evidence="3">
    <location>
        <begin position="43"/>
        <end position="79"/>
    </location>
</feature>
<dbReference type="SUPFAM" id="SSF47095">
    <property type="entry name" value="HMG-box"/>
    <property type="match status" value="1"/>
</dbReference>
<dbReference type="GeneID" id="7049877"/>
<dbReference type="RefSeq" id="XP_002172958.1">
    <property type="nucleotide sequence ID" value="XM_002172922.2"/>
</dbReference>
<dbReference type="AlphaFoldDB" id="B6JYP7"/>
<dbReference type="GO" id="GO:0006360">
    <property type="term" value="P:transcription by RNA polymerase I"/>
    <property type="evidence" value="ECO:0007669"/>
    <property type="project" value="EnsemblFungi"/>
</dbReference>
<feature type="compositionally biased region" description="Low complexity" evidence="3">
    <location>
        <begin position="275"/>
        <end position="287"/>
    </location>
</feature>
<feature type="DNA-binding region" description="HMG box" evidence="2">
    <location>
        <begin position="119"/>
        <end position="189"/>
    </location>
</feature>
<dbReference type="VEuPathDB" id="FungiDB:SJAG_01712"/>
<keyword evidence="2" id="KW-0539">Nucleus</keyword>
<dbReference type="Gene3D" id="1.10.30.10">
    <property type="entry name" value="High mobility group box domain"/>
    <property type="match status" value="1"/>
</dbReference>
<dbReference type="InterPro" id="IPR009071">
    <property type="entry name" value="HMG_box_dom"/>
</dbReference>
<feature type="domain" description="HMG box" evidence="4">
    <location>
        <begin position="119"/>
        <end position="189"/>
    </location>
</feature>
<dbReference type="InterPro" id="IPR036910">
    <property type="entry name" value="HMG_box_dom_sf"/>
</dbReference>
<dbReference type="HOGENOM" id="CLU_897599_0_0_1"/>
<evidence type="ECO:0000313" key="7">
    <source>
        <dbReference type="Proteomes" id="UP000001744"/>
    </source>
</evidence>
<organism evidence="5 7">
    <name type="scientific">Schizosaccharomyces japonicus (strain yFS275 / FY16936)</name>
    <name type="common">Fission yeast</name>
    <dbReference type="NCBI Taxonomy" id="402676"/>
    <lineage>
        <taxon>Eukaryota</taxon>
        <taxon>Fungi</taxon>
        <taxon>Dikarya</taxon>
        <taxon>Ascomycota</taxon>
        <taxon>Taphrinomycotina</taxon>
        <taxon>Schizosaccharomycetes</taxon>
        <taxon>Schizosaccharomycetales</taxon>
        <taxon>Schizosaccharomycetaceae</taxon>
        <taxon>Schizosaccharomyces</taxon>
    </lineage>
</organism>
<accession>B6JYP7</accession>
<dbReference type="Proteomes" id="UP000001744">
    <property type="component" value="Unassembled WGS sequence"/>
</dbReference>
<reference evidence="5 7" key="1">
    <citation type="journal article" date="2011" name="Science">
        <title>Comparative functional genomics of the fission yeasts.</title>
        <authorList>
            <person name="Rhind N."/>
            <person name="Chen Z."/>
            <person name="Yassour M."/>
            <person name="Thompson D.A."/>
            <person name="Haas B.J."/>
            <person name="Habib N."/>
            <person name="Wapinski I."/>
            <person name="Roy S."/>
            <person name="Lin M.F."/>
            <person name="Heiman D.I."/>
            <person name="Young S.K."/>
            <person name="Furuya K."/>
            <person name="Guo Y."/>
            <person name="Pidoux A."/>
            <person name="Chen H.M."/>
            <person name="Robbertse B."/>
            <person name="Goldberg J.M."/>
            <person name="Aoki K."/>
            <person name="Bayne E.H."/>
            <person name="Berlin A.M."/>
            <person name="Desjardins C.A."/>
            <person name="Dobbs E."/>
            <person name="Dukaj L."/>
            <person name="Fan L."/>
            <person name="FitzGerald M.G."/>
            <person name="French C."/>
            <person name="Gujja S."/>
            <person name="Hansen K."/>
            <person name="Keifenheim D."/>
            <person name="Levin J.Z."/>
            <person name="Mosher R.A."/>
            <person name="Mueller C.A."/>
            <person name="Pfiffner J."/>
            <person name="Priest M."/>
            <person name="Russ C."/>
            <person name="Smialowska A."/>
            <person name="Swoboda P."/>
            <person name="Sykes S.M."/>
            <person name="Vaughn M."/>
            <person name="Vengrova S."/>
            <person name="Yoder R."/>
            <person name="Zeng Q."/>
            <person name="Allshire R."/>
            <person name="Baulcombe D."/>
            <person name="Birren B.W."/>
            <person name="Brown W."/>
            <person name="Ekwall K."/>
            <person name="Kellis M."/>
            <person name="Leatherwood J."/>
            <person name="Levin H."/>
            <person name="Margalit H."/>
            <person name="Martienssen R."/>
            <person name="Nieduszynski C.A."/>
            <person name="Spatafora J.W."/>
            <person name="Friedman N."/>
            <person name="Dalgaard J.Z."/>
            <person name="Baumann P."/>
            <person name="Niki H."/>
            <person name="Regev A."/>
            <person name="Nusbaum C."/>
        </authorList>
    </citation>
    <scope>NUCLEOTIDE SEQUENCE [LARGE SCALE GENOMIC DNA]</scope>
    <source>
        <strain evidence="7">yFS275 / FY16936</strain>
    </source>
</reference>
<evidence type="ECO:0000259" key="4">
    <source>
        <dbReference type="PROSITE" id="PS50118"/>
    </source>
</evidence>
<dbReference type="OrthoDB" id="5550281at2759"/>
<sequence>MVSADKNSQTLANAIDKLGEAFNAAVEACNELKRSLPQILAEKLPVQSPRGKGTPRKQTKKVIEEHIPSDEASDEEDDMTLKEAVAAKAKGLREAAAAAAAAAASSTAGKRKARDPNQPKRPPSAYILYQKVQRPIVRESLGEKGNDVKEVNKACHEKWDSLSEEEKKPFEEEAAKLRSEYEKNMVTFEANKEKEQEQGAETVPTENKEEHTAAETEKPEANDSSSSSPSSSQEESATAPAAPEKPESASAPATPRGKKSNESARERKRKHKKNAATANATPAASPAVGKNEPRDKKKRRKSEPHSNKTK</sequence>
<dbReference type="GO" id="GO:0005730">
    <property type="term" value="C:nucleolus"/>
    <property type="evidence" value="ECO:0007669"/>
    <property type="project" value="EnsemblFungi"/>
</dbReference>
<protein>
    <submittedName>
        <fullName evidence="5">HMG box protein</fullName>
    </submittedName>
</protein>
<evidence type="ECO:0000256" key="1">
    <source>
        <dbReference type="ARBA" id="ARBA00023125"/>
    </source>
</evidence>
<dbReference type="SMART" id="SM00398">
    <property type="entry name" value="HMG"/>
    <property type="match status" value="1"/>
</dbReference>
<feature type="compositionally biased region" description="Low complexity" evidence="3">
    <location>
        <begin position="222"/>
        <end position="253"/>
    </location>
</feature>
<dbReference type="Pfam" id="PF09011">
    <property type="entry name" value="HMG_box_2"/>
    <property type="match status" value="1"/>
</dbReference>
<keyword evidence="7" id="KW-1185">Reference proteome</keyword>
<evidence type="ECO:0000313" key="6">
    <source>
        <dbReference type="JaponicusDB" id="SJAG_01712"/>
    </source>
</evidence>